<sequence length="237" mass="26781">MRTHQSVTRKRGIRLVDHTTNLSPNGITCSAVSPRLTEWIPDLLDELRPHTERTIREYTTTDPWRVSSQFLSETLPAWQTTESTWTDDIAEAVAYTHAITALALTYRDKDTSELSRYHRHRQEALIDTVTSIGTGRGPINADLGALAKGPVAFHREFEDHPTVLTLILDGSAWTNLTDRRTGVRALAAIAVLADGFDVRLVASPTVQRHLSKRYPHWTECHLNLTVSRDRSPHTRPY</sequence>
<dbReference type="STRING" id="1238424.J07HQW1_03052"/>
<evidence type="ECO:0000313" key="2">
    <source>
        <dbReference type="Proteomes" id="UP000030649"/>
    </source>
</evidence>
<dbReference type="EMBL" id="KE356560">
    <property type="protein sequence ID" value="ERG92999.1"/>
    <property type="molecule type" value="Genomic_DNA"/>
</dbReference>
<gene>
    <name evidence="1" type="ORF">J07HQW1_03052</name>
</gene>
<name>U1MS63_9EURY</name>
<dbReference type="HOGENOM" id="CLU_1168560_0_0_2"/>
<dbReference type="Proteomes" id="UP000030649">
    <property type="component" value="Unassembled WGS sequence"/>
</dbReference>
<organism evidence="1 2">
    <name type="scientific">Haloquadratum walsbyi J07HQW1</name>
    <dbReference type="NCBI Taxonomy" id="1238424"/>
    <lineage>
        <taxon>Archaea</taxon>
        <taxon>Methanobacteriati</taxon>
        <taxon>Methanobacteriota</taxon>
        <taxon>Stenosarchaea group</taxon>
        <taxon>Halobacteria</taxon>
        <taxon>Halobacteriales</taxon>
        <taxon>Haloferacaceae</taxon>
        <taxon>Haloquadratum</taxon>
    </lineage>
</organism>
<accession>U1MS63</accession>
<proteinExistence type="predicted"/>
<protein>
    <submittedName>
        <fullName evidence="1">Uncharacterized protein</fullName>
    </submittedName>
</protein>
<reference evidence="1 2" key="1">
    <citation type="journal article" date="2013" name="PLoS ONE">
        <title>Assembly-driven community genomics of a hypersaline microbial ecosystem.</title>
        <authorList>
            <person name="Podell S."/>
            <person name="Ugalde J.A."/>
            <person name="Narasingarao P."/>
            <person name="Banfield J.F."/>
            <person name="Heidelberg K.B."/>
            <person name="Allen E.E."/>
        </authorList>
    </citation>
    <scope>NUCLEOTIDE SEQUENCE [LARGE SCALE GENOMIC DNA]</scope>
    <source>
        <strain evidence="2">J07HQW1</strain>
    </source>
</reference>
<evidence type="ECO:0000313" key="1">
    <source>
        <dbReference type="EMBL" id="ERG92999.1"/>
    </source>
</evidence>
<dbReference type="AlphaFoldDB" id="U1MS63"/>